<sequence length="159" mass="17727">MRCPARSGRSPPQTTAGASSCSRPEWSTTGTRPSRCAKAAPVETSKEPAADAGHGGEEVRRRGLFDEVAVFEEGYYCHGYPDWTSSLFDDGDYCYDDEDEDACNDENDDLDLVDDEPSVIEIIKSSRVAQGLEFNMDDEIDEACEMFIRRCRGRMNLSF</sequence>
<reference evidence="2 3" key="1">
    <citation type="submission" date="2024-02" db="EMBL/GenBank/DDBJ databases">
        <title>High-quality chromosome-scale genome assembly of Pensacola bahiagrass (Paspalum notatum Flugge var. saurae).</title>
        <authorList>
            <person name="Vega J.M."/>
            <person name="Podio M."/>
            <person name="Orjuela J."/>
            <person name="Siena L.A."/>
            <person name="Pessino S.C."/>
            <person name="Combes M.C."/>
            <person name="Mariac C."/>
            <person name="Albertini E."/>
            <person name="Pupilli F."/>
            <person name="Ortiz J.P.A."/>
            <person name="Leblanc O."/>
        </authorList>
    </citation>
    <scope>NUCLEOTIDE SEQUENCE [LARGE SCALE GENOMIC DNA]</scope>
    <source>
        <strain evidence="2">R1</strain>
        <tissue evidence="2">Leaf</tissue>
    </source>
</reference>
<protein>
    <submittedName>
        <fullName evidence="2">Uncharacterized protein</fullName>
    </submittedName>
</protein>
<keyword evidence="3" id="KW-1185">Reference proteome</keyword>
<accession>A0AAQ3T5A4</accession>
<dbReference type="PANTHER" id="PTHR33450:SF6">
    <property type="entry name" value="OS09G0511200 PROTEIN"/>
    <property type="match status" value="1"/>
</dbReference>
<dbReference type="EMBL" id="CP144747">
    <property type="protein sequence ID" value="WVZ65522.1"/>
    <property type="molecule type" value="Genomic_DNA"/>
</dbReference>
<feature type="compositionally biased region" description="Polar residues" evidence="1">
    <location>
        <begin position="10"/>
        <end position="32"/>
    </location>
</feature>
<evidence type="ECO:0000313" key="2">
    <source>
        <dbReference type="EMBL" id="WVZ65522.1"/>
    </source>
</evidence>
<organism evidence="2 3">
    <name type="scientific">Paspalum notatum var. saurae</name>
    <dbReference type="NCBI Taxonomy" id="547442"/>
    <lineage>
        <taxon>Eukaryota</taxon>
        <taxon>Viridiplantae</taxon>
        <taxon>Streptophyta</taxon>
        <taxon>Embryophyta</taxon>
        <taxon>Tracheophyta</taxon>
        <taxon>Spermatophyta</taxon>
        <taxon>Magnoliopsida</taxon>
        <taxon>Liliopsida</taxon>
        <taxon>Poales</taxon>
        <taxon>Poaceae</taxon>
        <taxon>PACMAD clade</taxon>
        <taxon>Panicoideae</taxon>
        <taxon>Andropogonodae</taxon>
        <taxon>Paspaleae</taxon>
        <taxon>Paspalinae</taxon>
        <taxon>Paspalum</taxon>
    </lineage>
</organism>
<name>A0AAQ3T5A4_PASNO</name>
<feature type="region of interest" description="Disordered" evidence="1">
    <location>
        <begin position="1"/>
        <end position="58"/>
    </location>
</feature>
<dbReference type="AlphaFoldDB" id="A0AAQ3T5A4"/>
<dbReference type="Proteomes" id="UP001341281">
    <property type="component" value="Chromosome 03"/>
</dbReference>
<evidence type="ECO:0000256" key="1">
    <source>
        <dbReference type="SAM" id="MobiDB-lite"/>
    </source>
</evidence>
<dbReference type="PROSITE" id="PS51257">
    <property type="entry name" value="PROKAR_LIPOPROTEIN"/>
    <property type="match status" value="1"/>
</dbReference>
<dbReference type="PANTHER" id="PTHR33450">
    <property type="entry name" value="EMB|CAB67623.1-RELATED"/>
    <property type="match status" value="1"/>
</dbReference>
<proteinExistence type="predicted"/>
<gene>
    <name evidence="2" type="ORF">U9M48_014870</name>
</gene>
<evidence type="ECO:0000313" key="3">
    <source>
        <dbReference type="Proteomes" id="UP001341281"/>
    </source>
</evidence>
<feature type="compositionally biased region" description="Basic and acidic residues" evidence="1">
    <location>
        <begin position="44"/>
        <end position="58"/>
    </location>
</feature>